<evidence type="ECO:0000313" key="15">
    <source>
        <dbReference type="EMBL" id="EEN83121.1"/>
    </source>
</evidence>
<dbReference type="InterPro" id="IPR011545">
    <property type="entry name" value="DEAD/DEAH_box_helicase_dom"/>
</dbReference>
<dbReference type="GO" id="GO:0043138">
    <property type="term" value="F:3'-5' DNA helicase activity"/>
    <property type="evidence" value="ECO:0007669"/>
    <property type="project" value="UniProtKB-EC"/>
</dbReference>
<dbReference type="GO" id="GO:0043590">
    <property type="term" value="C:bacterial nucleoid"/>
    <property type="evidence" value="ECO:0007669"/>
    <property type="project" value="TreeGrafter"/>
</dbReference>
<evidence type="ECO:0000256" key="4">
    <source>
        <dbReference type="ARBA" id="ARBA00022801"/>
    </source>
</evidence>
<evidence type="ECO:0000256" key="11">
    <source>
        <dbReference type="ARBA" id="ARBA00044535"/>
    </source>
</evidence>
<evidence type="ECO:0000259" key="13">
    <source>
        <dbReference type="PROSITE" id="PS51192"/>
    </source>
</evidence>
<name>C3J9I8_POREA</name>
<evidence type="ECO:0000256" key="3">
    <source>
        <dbReference type="ARBA" id="ARBA00022741"/>
    </source>
</evidence>
<evidence type="ECO:0000256" key="9">
    <source>
        <dbReference type="ARBA" id="ARBA00034617"/>
    </source>
</evidence>
<evidence type="ECO:0000256" key="2">
    <source>
        <dbReference type="ARBA" id="ARBA00022723"/>
    </source>
</evidence>
<keyword evidence="5 15" id="KW-0347">Helicase</keyword>
<dbReference type="GO" id="GO:0016787">
    <property type="term" value="F:hydrolase activity"/>
    <property type="evidence" value="ECO:0007669"/>
    <property type="project" value="UniProtKB-KW"/>
</dbReference>
<dbReference type="GO" id="GO:0030894">
    <property type="term" value="C:replisome"/>
    <property type="evidence" value="ECO:0007669"/>
    <property type="project" value="TreeGrafter"/>
</dbReference>
<dbReference type="SMART" id="SM00490">
    <property type="entry name" value="HELICc"/>
    <property type="match status" value="1"/>
</dbReference>
<dbReference type="PROSITE" id="PS51192">
    <property type="entry name" value="HELICASE_ATP_BIND_1"/>
    <property type="match status" value="1"/>
</dbReference>
<comment type="caution">
    <text evidence="15">The sequence shown here is derived from an EMBL/GenBank/DDBJ whole genome shotgun (WGS) entry which is preliminary data.</text>
</comment>
<evidence type="ECO:0000256" key="10">
    <source>
        <dbReference type="ARBA" id="ARBA00034808"/>
    </source>
</evidence>
<dbReference type="Proteomes" id="UP000004295">
    <property type="component" value="Unassembled WGS sequence"/>
</dbReference>
<evidence type="ECO:0000256" key="5">
    <source>
        <dbReference type="ARBA" id="ARBA00022806"/>
    </source>
</evidence>
<dbReference type="GO" id="GO:0005524">
    <property type="term" value="F:ATP binding"/>
    <property type="evidence" value="ECO:0007669"/>
    <property type="project" value="UniProtKB-KW"/>
</dbReference>
<dbReference type="InterPro" id="IPR001650">
    <property type="entry name" value="Helicase_C-like"/>
</dbReference>
<evidence type="ECO:0000256" key="8">
    <source>
        <dbReference type="ARBA" id="ARBA00023235"/>
    </source>
</evidence>
<evidence type="ECO:0000313" key="16">
    <source>
        <dbReference type="Proteomes" id="UP000004295"/>
    </source>
</evidence>
<dbReference type="PANTHER" id="PTHR13710:SF105">
    <property type="entry name" value="ATP-DEPENDENT DNA HELICASE Q1"/>
    <property type="match status" value="1"/>
</dbReference>
<dbReference type="GO" id="GO:0006310">
    <property type="term" value="P:DNA recombination"/>
    <property type="evidence" value="ECO:0007669"/>
    <property type="project" value="InterPro"/>
</dbReference>
<evidence type="ECO:0000256" key="7">
    <source>
        <dbReference type="ARBA" id="ARBA00023125"/>
    </source>
</evidence>
<feature type="domain" description="Helicase C-terminal" evidence="14">
    <location>
        <begin position="281"/>
        <end position="427"/>
    </location>
</feature>
<dbReference type="AlphaFoldDB" id="C3J9I8"/>
<dbReference type="EMBL" id="ACNN01000014">
    <property type="protein sequence ID" value="EEN83121.1"/>
    <property type="molecule type" value="Genomic_DNA"/>
</dbReference>
<gene>
    <name evidence="15" type="ORF">POREN0001_0739</name>
</gene>
<dbReference type="InterPro" id="IPR036388">
    <property type="entry name" value="WH-like_DNA-bd_sf"/>
</dbReference>
<dbReference type="InterPro" id="IPR014001">
    <property type="entry name" value="Helicase_ATP-bd"/>
</dbReference>
<evidence type="ECO:0000256" key="1">
    <source>
        <dbReference type="ARBA" id="ARBA00005446"/>
    </source>
</evidence>
<dbReference type="InterPro" id="IPR027417">
    <property type="entry name" value="P-loop_NTPase"/>
</dbReference>
<comment type="catalytic activity">
    <reaction evidence="9">
        <text>Couples ATP hydrolysis with the unwinding of duplex DNA by translocating in the 3'-5' direction.</text>
        <dbReference type="EC" id="5.6.2.4"/>
    </reaction>
</comment>
<accession>C3J9I8</accession>
<dbReference type="SUPFAM" id="SSF52540">
    <property type="entry name" value="P-loop containing nucleoside triphosphate hydrolases"/>
    <property type="match status" value="1"/>
</dbReference>
<dbReference type="Pfam" id="PF00271">
    <property type="entry name" value="Helicase_C"/>
    <property type="match status" value="1"/>
</dbReference>
<dbReference type="PROSITE" id="PS51194">
    <property type="entry name" value="HELICASE_CTER"/>
    <property type="match status" value="1"/>
</dbReference>
<keyword evidence="2" id="KW-0479">Metal-binding</keyword>
<keyword evidence="3" id="KW-0547">Nucleotide-binding</keyword>
<dbReference type="GO" id="GO:0006281">
    <property type="term" value="P:DNA repair"/>
    <property type="evidence" value="ECO:0007669"/>
    <property type="project" value="TreeGrafter"/>
</dbReference>
<keyword evidence="16" id="KW-1185">Reference proteome</keyword>
<evidence type="ECO:0000256" key="6">
    <source>
        <dbReference type="ARBA" id="ARBA00022840"/>
    </source>
</evidence>
<dbReference type="InterPro" id="IPR004589">
    <property type="entry name" value="DNA_helicase_ATP-dep_RecQ"/>
</dbReference>
<dbReference type="EC" id="5.6.2.4" evidence="10"/>
<dbReference type="Pfam" id="PF00270">
    <property type="entry name" value="DEAD"/>
    <property type="match status" value="1"/>
</dbReference>
<keyword evidence="6" id="KW-0067">ATP-binding</keyword>
<dbReference type="InterPro" id="IPR032284">
    <property type="entry name" value="RecQ_Zn-bd"/>
</dbReference>
<dbReference type="FunFam" id="3.40.50.300:FF:001389">
    <property type="entry name" value="ATP-dependent DNA helicase RecQ"/>
    <property type="match status" value="1"/>
</dbReference>
<evidence type="ECO:0000259" key="14">
    <source>
        <dbReference type="PROSITE" id="PS51194"/>
    </source>
</evidence>
<dbReference type="Pfam" id="PF16124">
    <property type="entry name" value="RecQ_Zn_bind"/>
    <property type="match status" value="1"/>
</dbReference>
<organism evidence="15 16">
    <name type="scientific">Porphyromonas endodontalis (strain ATCC 35406 / DSM 24491 / JCM 8526 / CCUG 16442 / BCRC 14492 / NCTC 13058 / HG 370)</name>
    <name type="common">Bacteroides endodontalis</name>
    <dbReference type="NCBI Taxonomy" id="553175"/>
    <lineage>
        <taxon>Bacteria</taxon>
        <taxon>Pseudomonadati</taxon>
        <taxon>Bacteroidota</taxon>
        <taxon>Bacteroidia</taxon>
        <taxon>Bacteroidales</taxon>
        <taxon>Porphyromonadaceae</taxon>
        <taxon>Porphyromonas</taxon>
    </lineage>
</organism>
<comment type="similarity">
    <text evidence="1">Belongs to the helicase family. RecQ subfamily.</text>
</comment>
<dbReference type="Gene3D" id="3.40.50.300">
    <property type="entry name" value="P-loop containing nucleotide triphosphate hydrolases"/>
    <property type="match status" value="2"/>
</dbReference>
<feature type="domain" description="Helicase ATP-binding" evidence="13">
    <location>
        <begin position="89"/>
        <end position="257"/>
    </location>
</feature>
<dbReference type="GO" id="GO:0003677">
    <property type="term" value="F:DNA binding"/>
    <property type="evidence" value="ECO:0007669"/>
    <property type="project" value="UniProtKB-KW"/>
</dbReference>
<dbReference type="eggNOG" id="COG0514">
    <property type="taxonomic scope" value="Bacteria"/>
</dbReference>
<dbReference type="NCBIfam" id="TIGR00614">
    <property type="entry name" value="recQ_fam"/>
    <property type="match status" value="1"/>
</dbReference>
<dbReference type="PANTHER" id="PTHR13710">
    <property type="entry name" value="DNA HELICASE RECQ FAMILY MEMBER"/>
    <property type="match status" value="1"/>
</dbReference>
<dbReference type="STRING" id="553175.POREN0001_0739"/>
<dbReference type="CDD" id="cd17920">
    <property type="entry name" value="DEXHc_RecQ"/>
    <property type="match status" value="1"/>
</dbReference>
<keyword evidence="8" id="KW-0413">Isomerase</keyword>
<keyword evidence="4 15" id="KW-0378">Hydrolase</keyword>
<protein>
    <recommendedName>
        <fullName evidence="11">ATP-dependent DNA helicase RecQ</fullName>
        <ecNumber evidence="10">5.6.2.4</ecNumber>
    </recommendedName>
    <alternativeName>
        <fullName evidence="12">DNA 3'-5' helicase RecQ</fullName>
    </alternativeName>
</protein>
<evidence type="ECO:0000256" key="12">
    <source>
        <dbReference type="ARBA" id="ARBA00044550"/>
    </source>
</evidence>
<reference evidence="15 16" key="1">
    <citation type="submission" date="2009-04" db="EMBL/GenBank/DDBJ databases">
        <authorList>
            <person name="Sebastian Y."/>
            <person name="Madupu R."/>
            <person name="Durkin A.S."/>
            <person name="Torralba M."/>
            <person name="Methe B."/>
            <person name="Sutton G.G."/>
            <person name="Strausberg R.L."/>
            <person name="Nelson K.E."/>
        </authorList>
    </citation>
    <scope>NUCLEOTIDE SEQUENCE [LARGE SCALE GENOMIC DNA]</scope>
    <source>
        <strain evidence="16">ATCC 35406 / BCRC 14492 / JCM 8526 / NCTC 13058 / HG 370</strain>
    </source>
</reference>
<proteinExistence type="inferred from homology"/>
<dbReference type="GO" id="GO:0009378">
    <property type="term" value="F:four-way junction helicase activity"/>
    <property type="evidence" value="ECO:0007669"/>
    <property type="project" value="TreeGrafter"/>
</dbReference>
<dbReference type="GO" id="GO:0046872">
    <property type="term" value="F:metal ion binding"/>
    <property type="evidence" value="ECO:0007669"/>
    <property type="project" value="UniProtKB-KW"/>
</dbReference>
<dbReference type="Gene3D" id="1.10.10.10">
    <property type="entry name" value="Winged helix-like DNA-binding domain superfamily/Winged helix DNA-binding domain"/>
    <property type="match status" value="1"/>
</dbReference>
<dbReference type="SMART" id="SM00487">
    <property type="entry name" value="DEXDc"/>
    <property type="match status" value="1"/>
</dbReference>
<sequence length="702" mass="79865">MEGAPAFDDEEEWRSYCDKYGYELDSVAGFADEPETSSFSQGEGEEILVSQELDDEEVGNRKTRFETPEEVLQYYWGYSEFRPKQREIIDSILAGRDTLGLLPTGGGKSITFQVPGLMMRGVTLVVTPLIALMRDQVEHLKERNIPAVAIHSGMASFEIQRTLDNAVLGAYKFLYLSPERIASPLFRAILPQLRVSMIVVDECHCISQWGYDFRPSYMRVTELRSLLPKAPVLALTATATRVVAEDVMRVLHFPESNIIQRSFSRPNVAYVVRHTSDKAATMLRILFGVPGTSIVYCRNRKRTVELAEYLREQGISADAFHAGLTHAERNERQRRWMAGEVRVMVATNAFGMGIDKPDVRSVIHWMLPSSPEEYFQEAGRAGRDGKKSYAVALVDKRDPMLIRRRVNEEFPSREFLSDVYDQLTSYLGVGMGEGFLRTFLVDIERFIKLNKLSPIYTMSAIRLLDIAGVWEYRDKEDQHSRLLFTIDREALYNNATLSPASDTLIQFLLRRYTGIFTEYVFIEEDTIARALNCSVEEVYLMLVDLSRSNVVHYVPRSSLPKLFLLTRREEGRHLLISQEVYEVRRERLAERIEAIIAYAGASDTCRSQLLLRYFGEEESEPCGMCDVCLSHRNKCSSPSMPLSQAVALLQEEAEALVPKGKALPLVSWREQSRVPSSLFFEALQQLLAKGRVILDGDSCRIP</sequence>
<dbReference type="GO" id="GO:0005737">
    <property type="term" value="C:cytoplasm"/>
    <property type="evidence" value="ECO:0007669"/>
    <property type="project" value="TreeGrafter"/>
</dbReference>
<keyword evidence="7" id="KW-0238">DNA-binding</keyword>